<keyword evidence="4 7" id="KW-0812">Transmembrane</keyword>
<organism evidence="10 11">
    <name type="scientific">Verticiella sediminum</name>
    <dbReference type="NCBI Taxonomy" id="1247510"/>
    <lineage>
        <taxon>Bacteria</taxon>
        <taxon>Pseudomonadati</taxon>
        <taxon>Pseudomonadota</taxon>
        <taxon>Betaproteobacteria</taxon>
        <taxon>Burkholderiales</taxon>
        <taxon>Alcaligenaceae</taxon>
        <taxon>Verticiella</taxon>
    </lineage>
</organism>
<evidence type="ECO:0000256" key="5">
    <source>
        <dbReference type="ARBA" id="ARBA00022989"/>
    </source>
</evidence>
<feature type="transmembrane region" description="Helical" evidence="8">
    <location>
        <begin position="152"/>
        <end position="174"/>
    </location>
</feature>
<keyword evidence="11" id="KW-1185">Reference proteome</keyword>
<dbReference type="InterPro" id="IPR001750">
    <property type="entry name" value="ND/Mrp_TM"/>
</dbReference>
<dbReference type="OrthoDB" id="9768329at2"/>
<evidence type="ECO:0000256" key="6">
    <source>
        <dbReference type="ARBA" id="ARBA00023136"/>
    </source>
</evidence>
<dbReference type="Proteomes" id="UP000318405">
    <property type="component" value="Unassembled WGS sequence"/>
</dbReference>
<evidence type="ECO:0000256" key="4">
    <source>
        <dbReference type="ARBA" id="ARBA00022692"/>
    </source>
</evidence>
<dbReference type="AlphaFoldDB" id="A0A556ABW2"/>
<dbReference type="InterPro" id="IPR050586">
    <property type="entry name" value="CPA3_Na-H_Antiporter_D"/>
</dbReference>
<gene>
    <name evidence="10" type="ORF">FOZ76_21265</name>
</gene>
<evidence type="ECO:0000256" key="2">
    <source>
        <dbReference type="ARBA" id="ARBA00005346"/>
    </source>
</evidence>
<dbReference type="EMBL" id="VLTJ01000039">
    <property type="protein sequence ID" value="TSH90357.1"/>
    <property type="molecule type" value="Genomic_DNA"/>
</dbReference>
<feature type="transmembrane region" description="Helical" evidence="8">
    <location>
        <begin position="73"/>
        <end position="94"/>
    </location>
</feature>
<feature type="transmembrane region" description="Helical" evidence="8">
    <location>
        <begin position="459"/>
        <end position="481"/>
    </location>
</feature>
<feature type="transmembrane region" description="Helical" evidence="8">
    <location>
        <begin position="351"/>
        <end position="374"/>
    </location>
</feature>
<keyword evidence="5 8" id="KW-1133">Transmembrane helix</keyword>
<evidence type="ECO:0000256" key="7">
    <source>
        <dbReference type="RuleBase" id="RU000320"/>
    </source>
</evidence>
<dbReference type="GO" id="GO:0005886">
    <property type="term" value="C:plasma membrane"/>
    <property type="evidence" value="ECO:0007669"/>
    <property type="project" value="UniProtKB-SubCell"/>
</dbReference>
<feature type="transmembrane region" description="Helical" evidence="8">
    <location>
        <begin position="252"/>
        <end position="278"/>
    </location>
</feature>
<comment type="subcellular location">
    <subcellularLocation>
        <location evidence="1">Cell membrane</location>
        <topology evidence="1">Multi-pass membrane protein</topology>
    </subcellularLocation>
    <subcellularLocation>
        <location evidence="7">Membrane</location>
        <topology evidence="7">Multi-pass membrane protein</topology>
    </subcellularLocation>
</comment>
<keyword evidence="10" id="KW-0830">Ubiquinone</keyword>
<dbReference type="PRINTS" id="PR01434">
    <property type="entry name" value="NADHDHGNASE5"/>
</dbReference>
<feature type="transmembrane region" description="Helical" evidence="8">
    <location>
        <begin position="114"/>
        <end position="140"/>
    </location>
</feature>
<dbReference type="RefSeq" id="WP_143950273.1">
    <property type="nucleotide sequence ID" value="NZ_BAABMB010000003.1"/>
</dbReference>
<feature type="domain" description="NADH:quinone oxidoreductase/Mrp antiporter transmembrane" evidence="9">
    <location>
        <begin position="119"/>
        <end position="375"/>
    </location>
</feature>
<evidence type="ECO:0000256" key="8">
    <source>
        <dbReference type="SAM" id="Phobius"/>
    </source>
</evidence>
<protein>
    <submittedName>
        <fullName evidence="10">NADH/ubiquinone/plastoquinone (Complex I)</fullName>
    </submittedName>
</protein>
<keyword evidence="6 8" id="KW-0472">Membrane</keyword>
<feature type="transmembrane region" description="Helical" evidence="8">
    <location>
        <begin position="394"/>
        <end position="415"/>
    </location>
</feature>
<accession>A0A556ABW2</accession>
<feature type="transmembrane region" description="Helical" evidence="8">
    <location>
        <begin position="318"/>
        <end position="339"/>
    </location>
</feature>
<evidence type="ECO:0000256" key="1">
    <source>
        <dbReference type="ARBA" id="ARBA00004651"/>
    </source>
</evidence>
<dbReference type="PANTHER" id="PTHR42703">
    <property type="entry name" value="NADH DEHYDROGENASE"/>
    <property type="match status" value="1"/>
</dbReference>
<feature type="transmembrane region" description="Helical" evidence="8">
    <location>
        <begin position="285"/>
        <end position="306"/>
    </location>
</feature>
<dbReference type="Pfam" id="PF00361">
    <property type="entry name" value="Proton_antipo_M"/>
    <property type="match status" value="1"/>
</dbReference>
<reference evidence="10 11" key="1">
    <citation type="submission" date="2019-07" db="EMBL/GenBank/DDBJ databases">
        <title>Qingshengfaniella alkalisoli gen. nov., sp. nov., isolated from saline soil.</title>
        <authorList>
            <person name="Xu L."/>
            <person name="Huang X.-X."/>
            <person name="Sun J.-Q."/>
        </authorList>
    </citation>
    <scope>NUCLEOTIDE SEQUENCE [LARGE SCALE GENOMIC DNA]</scope>
    <source>
        <strain evidence="10 11">DSM 27279</strain>
    </source>
</reference>
<feature type="transmembrane region" description="Helical" evidence="8">
    <location>
        <begin position="194"/>
        <end position="216"/>
    </location>
</feature>
<evidence type="ECO:0000259" key="9">
    <source>
        <dbReference type="Pfam" id="PF00361"/>
    </source>
</evidence>
<evidence type="ECO:0000256" key="3">
    <source>
        <dbReference type="ARBA" id="ARBA00022475"/>
    </source>
</evidence>
<evidence type="ECO:0000313" key="10">
    <source>
        <dbReference type="EMBL" id="TSH90357.1"/>
    </source>
</evidence>
<feature type="transmembrane region" description="Helical" evidence="8">
    <location>
        <begin position="427"/>
        <end position="447"/>
    </location>
</feature>
<sequence>MLATTALLCCAGLPLALAFALAAARLRPFALALAPWAALPALLVALSGWPSATVELPWLLVGTTLGLDDTSRVFLLLTAALWLVCGHYAAAYHAHDPHRVRMSAYWLATLAGNLLLILAGDAVTFYLGFLTMGLCAYGLIVHDGTDEARRAGTVYLALVILGEALILPALWLAVAQAASIALDDMASAVAADPLTLGLLVAGFGIKAALVPLHVWLPVAHPVAPTPASAVLSGAMVKAGVLGWLVLLPLGELAAPALGAALIGLGLAGAFGAALAGCAQARPKAVLAYSSVSQLGLLAAALGMAFLDVSAAAPAVLAITLYAVHHAFAKGALFLGVGCVQAAPDARRRRRALALLLLPGLALAGLPFTSGAVAKTALKHVLPELTDAWYGVLDTVLPLAAIGTTLLMARFGFLLWHEPVGKPKPGLAAPWLVLLGMVAVVGFVPALFPSALIEEALAPSHWWGASWPVLLGLVLAGAAARWWRRAPRVPEGDILWPIVACVRAVGARIAWRRASEAWAALQDGIAARSALAWRLLDRRVGAGERWLTAWPVLAGAMLAAIVLAWWLVRAQQV</sequence>
<comment type="similarity">
    <text evidence="2">Belongs to the CPA3 antiporters (TC 2.A.63) subunit D family.</text>
</comment>
<name>A0A556ABW2_9BURK</name>
<feature type="transmembrane region" description="Helical" evidence="8">
    <location>
        <begin position="547"/>
        <end position="567"/>
    </location>
</feature>
<comment type="caution">
    <text evidence="10">The sequence shown here is derived from an EMBL/GenBank/DDBJ whole genome shotgun (WGS) entry which is preliminary data.</text>
</comment>
<feature type="transmembrane region" description="Helical" evidence="8">
    <location>
        <begin position="38"/>
        <end position="61"/>
    </location>
</feature>
<proteinExistence type="inferred from homology"/>
<evidence type="ECO:0000313" key="11">
    <source>
        <dbReference type="Proteomes" id="UP000318405"/>
    </source>
</evidence>
<dbReference type="PANTHER" id="PTHR42703:SF1">
    <property type="entry name" value="NA(+)_H(+) ANTIPORTER SUBUNIT D1"/>
    <property type="match status" value="1"/>
</dbReference>
<feature type="transmembrane region" description="Helical" evidence="8">
    <location>
        <begin position="228"/>
        <end position="246"/>
    </location>
</feature>
<keyword evidence="3" id="KW-1003">Cell membrane</keyword>